<dbReference type="AlphaFoldDB" id="A0A347UIH8"/>
<dbReference type="RefSeq" id="WP_118943311.1">
    <property type="nucleotide sequence ID" value="NZ_CP032125.1"/>
</dbReference>
<gene>
    <name evidence="1" type="ORF">BAR1_12425</name>
</gene>
<dbReference type="Proteomes" id="UP000261704">
    <property type="component" value="Chromosome"/>
</dbReference>
<dbReference type="EMBL" id="CP032125">
    <property type="protein sequence ID" value="AXX98656.1"/>
    <property type="molecule type" value="Genomic_DNA"/>
</dbReference>
<sequence>MFELLWNWKCSDTGFPPRRVSFEKSLATLSPGHGDGSARAMVVRATSVEIPVRHQTRDHLESHATIAAMTAPNQKGCRCTIAANVRFVRHQLIALTFPHQDEADIRGLLEMNSAGKFFGSHGLGLLGG</sequence>
<evidence type="ECO:0000313" key="2">
    <source>
        <dbReference type="Proteomes" id="UP000261704"/>
    </source>
</evidence>
<proteinExistence type="predicted"/>
<organism evidence="1 2">
    <name type="scientific">Profundibacter amoris</name>
    <dbReference type="NCBI Taxonomy" id="2171755"/>
    <lineage>
        <taxon>Bacteria</taxon>
        <taxon>Pseudomonadati</taxon>
        <taxon>Pseudomonadota</taxon>
        <taxon>Alphaproteobacteria</taxon>
        <taxon>Rhodobacterales</taxon>
        <taxon>Paracoccaceae</taxon>
        <taxon>Profundibacter</taxon>
    </lineage>
</organism>
<evidence type="ECO:0000313" key="1">
    <source>
        <dbReference type="EMBL" id="AXX98656.1"/>
    </source>
</evidence>
<name>A0A347UIH8_9RHOB</name>
<accession>A0A347UIH8</accession>
<keyword evidence="2" id="KW-1185">Reference proteome</keyword>
<protein>
    <submittedName>
        <fullName evidence="1">Uncharacterized protein</fullName>
    </submittedName>
</protein>
<reference evidence="1 2" key="1">
    <citation type="submission" date="2018-09" db="EMBL/GenBank/DDBJ databases">
        <title>Profundibacter amoris BAR1 gen. nov., sp. nov., a new member of the Roseobacter clade isolated at Lokis Castle Vent Field on the Arctic Mid-Oceanic Ridge.</title>
        <authorList>
            <person name="Le Moine Bauer S."/>
            <person name="Sjoeberg A.G."/>
            <person name="L'Haridon S."/>
            <person name="Stokke R."/>
            <person name="Roalkvam I."/>
            <person name="Steen I.H."/>
            <person name="Dahle H."/>
        </authorList>
    </citation>
    <scope>NUCLEOTIDE SEQUENCE [LARGE SCALE GENOMIC DNA]</scope>
    <source>
        <strain evidence="1 2">BAR1</strain>
    </source>
</reference>
<dbReference type="KEGG" id="pamo:BAR1_12425"/>